<protein>
    <submittedName>
        <fullName evidence="3">Glycosyltransferase, MGT family protein</fullName>
        <ecNumber evidence="3">2.4.1.-</ecNumber>
    </submittedName>
</protein>
<sequence length="337" mass="37361">MLFKNVPNAFQSAGVEAVLVDQVTFPGTTIAEFLNLPFITICNALLINTEPGVPPYFTSWNYSASSLARLRNQVCNFFINKQIGRPIWDVIKKQRREWNLPIYNTLDAYFSQLAQICQLPPEYDFPRVNLADCFHYTGPFRDPSGLEPISFSEIKFPFDKLTGQPLIYASLGTLQNRNLEVFDKIACACQGLDAQLVISLGNPNHSGADVQFTGSPIVVPYAPQQQLIKKANLIITHAGMNTTLETLASGKRMIAIPITNEQPGIAARMARTGAGKMLNLKQLTTAKLRKSINRVLTEKSYQQNALKMQEAIQRAGGVIRAADIVEQAITTGKPVFR</sequence>
<dbReference type="PANTHER" id="PTHR48043:SF145">
    <property type="entry name" value="FI06409P-RELATED"/>
    <property type="match status" value="1"/>
</dbReference>
<keyword evidence="2 3" id="KW-0808">Transferase</keyword>
<dbReference type="EC" id="2.4.1.-" evidence="3"/>
<dbReference type="EMBL" id="AUZM01000023">
    <property type="protein sequence ID" value="ERT07331.1"/>
    <property type="molecule type" value="Genomic_DNA"/>
</dbReference>
<gene>
    <name evidence="3" type="ORF">M595_2728</name>
</gene>
<keyword evidence="1 3" id="KW-0328">Glycosyltransferase</keyword>
<reference evidence="3 4" key="1">
    <citation type="journal article" date="2013" name="Front. Microbiol.">
        <title>Comparative genomic analyses of the cyanobacterium, Lyngbya aestuarii BL J, a powerful hydrogen producer.</title>
        <authorList>
            <person name="Kothari A."/>
            <person name="Vaughn M."/>
            <person name="Garcia-Pichel F."/>
        </authorList>
    </citation>
    <scope>NUCLEOTIDE SEQUENCE [LARGE SCALE GENOMIC DNA]</scope>
    <source>
        <strain evidence="3 4">BL J</strain>
    </source>
</reference>
<dbReference type="CDD" id="cd03784">
    <property type="entry name" value="GT1_Gtf-like"/>
    <property type="match status" value="1"/>
</dbReference>
<name>U7QLN2_9CYAN</name>
<evidence type="ECO:0000256" key="2">
    <source>
        <dbReference type="ARBA" id="ARBA00022679"/>
    </source>
</evidence>
<comment type="caution">
    <text evidence="3">The sequence shown here is derived from an EMBL/GenBank/DDBJ whole genome shotgun (WGS) entry which is preliminary data.</text>
</comment>
<dbReference type="InterPro" id="IPR050271">
    <property type="entry name" value="UDP-glycosyltransferase"/>
</dbReference>
<dbReference type="PANTHER" id="PTHR48043">
    <property type="entry name" value="EG:EG0003.4 PROTEIN-RELATED"/>
    <property type="match status" value="1"/>
</dbReference>
<dbReference type="GO" id="GO:0008194">
    <property type="term" value="F:UDP-glycosyltransferase activity"/>
    <property type="evidence" value="ECO:0007669"/>
    <property type="project" value="InterPro"/>
</dbReference>
<dbReference type="InterPro" id="IPR002213">
    <property type="entry name" value="UDP_glucos_trans"/>
</dbReference>
<evidence type="ECO:0000313" key="3">
    <source>
        <dbReference type="EMBL" id="ERT07331.1"/>
    </source>
</evidence>
<dbReference type="Proteomes" id="UP000017127">
    <property type="component" value="Unassembled WGS sequence"/>
</dbReference>
<dbReference type="Gene3D" id="3.40.50.2000">
    <property type="entry name" value="Glycogen Phosphorylase B"/>
    <property type="match status" value="2"/>
</dbReference>
<dbReference type="RefSeq" id="WP_023066504.1">
    <property type="nucleotide sequence ID" value="NZ_AUZM01000023.1"/>
</dbReference>
<keyword evidence="4" id="KW-1185">Reference proteome</keyword>
<proteinExistence type="predicted"/>
<organism evidence="3 4">
    <name type="scientific">Lyngbya aestuarii BL J</name>
    <dbReference type="NCBI Taxonomy" id="1348334"/>
    <lineage>
        <taxon>Bacteria</taxon>
        <taxon>Bacillati</taxon>
        <taxon>Cyanobacteriota</taxon>
        <taxon>Cyanophyceae</taxon>
        <taxon>Oscillatoriophycideae</taxon>
        <taxon>Oscillatoriales</taxon>
        <taxon>Microcoleaceae</taxon>
        <taxon>Lyngbya</taxon>
    </lineage>
</organism>
<accession>U7QLN2</accession>
<dbReference type="Pfam" id="PF00201">
    <property type="entry name" value="UDPGT"/>
    <property type="match status" value="1"/>
</dbReference>
<evidence type="ECO:0000313" key="4">
    <source>
        <dbReference type="Proteomes" id="UP000017127"/>
    </source>
</evidence>
<evidence type="ECO:0000256" key="1">
    <source>
        <dbReference type="ARBA" id="ARBA00022676"/>
    </source>
</evidence>
<dbReference type="AlphaFoldDB" id="U7QLN2"/>
<dbReference type="SUPFAM" id="SSF53756">
    <property type="entry name" value="UDP-Glycosyltransferase/glycogen phosphorylase"/>
    <property type="match status" value="1"/>
</dbReference>
<dbReference type="PATRIC" id="fig|1348334.3.peg.2641"/>